<keyword evidence="2" id="KW-0813">Transport</keyword>
<feature type="domain" description="Outer membrane protein beta-barrel" evidence="7">
    <location>
        <begin position="377"/>
        <end position="784"/>
    </location>
</feature>
<name>A0A3B0R3U7_9ZZZZ</name>
<keyword evidence="4" id="KW-0472">Membrane</keyword>
<evidence type="ECO:0000259" key="7">
    <source>
        <dbReference type="Pfam" id="PF14905"/>
    </source>
</evidence>
<feature type="domain" description="TonB-dependent receptor plug" evidence="6">
    <location>
        <begin position="148"/>
        <end position="225"/>
    </location>
</feature>
<organism evidence="8">
    <name type="scientific">hydrothermal vent metagenome</name>
    <dbReference type="NCBI Taxonomy" id="652676"/>
    <lineage>
        <taxon>unclassified sequences</taxon>
        <taxon>metagenomes</taxon>
        <taxon>ecological metagenomes</taxon>
    </lineage>
</organism>
<gene>
    <name evidence="8" type="ORF">MNBD_BACTEROID02-849</name>
</gene>
<dbReference type="Gene3D" id="2.170.130.10">
    <property type="entry name" value="TonB-dependent receptor, plug domain"/>
    <property type="match status" value="1"/>
</dbReference>
<dbReference type="PROSITE" id="PS52016">
    <property type="entry name" value="TONB_DEPENDENT_REC_3"/>
    <property type="match status" value="1"/>
</dbReference>
<dbReference type="InterPro" id="IPR037066">
    <property type="entry name" value="Plug_dom_sf"/>
</dbReference>
<dbReference type="InterPro" id="IPR039426">
    <property type="entry name" value="TonB-dep_rcpt-like"/>
</dbReference>
<dbReference type="Pfam" id="PF07715">
    <property type="entry name" value="Plug"/>
    <property type="match status" value="1"/>
</dbReference>
<dbReference type="PANTHER" id="PTHR40980">
    <property type="entry name" value="PLUG DOMAIN-CONTAINING PROTEIN"/>
    <property type="match status" value="1"/>
</dbReference>
<keyword evidence="5" id="KW-0998">Cell outer membrane</keyword>
<evidence type="ECO:0000259" key="6">
    <source>
        <dbReference type="Pfam" id="PF07715"/>
    </source>
</evidence>
<dbReference type="Gene3D" id="2.60.40.1120">
    <property type="entry name" value="Carboxypeptidase-like, regulatory domain"/>
    <property type="match status" value="1"/>
</dbReference>
<dbReference type="SUPFAM" id="SSF56935">
    <property type="entry name" value="Porins"/>
    <property type="match status" value="1"/>
</dbReference>
<dbReference type="Pfam" id="PF13715">
    <property type="entry name" value="CarbopepD_reg_2"/>
    <property type="match status" value="1"/>
</dbReference>
<comment type="subcellular location">
    <subcellularLocation>
        <location evidence="1">Cell outer membrane</location>
        <topology evidence="1">Multi-pass membrane protein</topology>
    </subcellularLocation>
</comment>
<dbReference type="InterPro" id="IPR008969">
    <property type="entry name" value="CarboxyPept-like_regulatory"/>
</dbReference>
<dbReference type="SUPFAM" id="SSF49464">
    <property type="entry name" value="Carboxypeptidase regulatory domain-like"/>
    <property type="match status" value="1"/>
</dbReference>
<dbReference type="Gene3D" id="2.40.170.20">
    <property type="entry name" value="TonB-dependent receptor, beta-barrel domain"/>
    <property type="match status" value="1"/>
</dbReference>
<dbReference type="InterPro" id="IPR041700">
    <property type="entry name" value="OMP_b-brl_3"/>
</dbReference>
<protein>
    <submittedName>
        <fullName evidence="8">TonB-dependent receptor</fullName>
    </submittedName>
</protein>
<dbReference type="PANTHER" id="PTHR40980:SF4">
    <property type="entry name" value="TONB-DEPENDENT RECEPTOR-LIKE BETA-BARREL DOMAIN-CONTAINING PROTEIN"/>
    <property type="match status" value="1"/>
</dbReference>
<keyword evidence="8" id="KW-0675">Receptor</keyword>
<evidence type="ECO:0000256" key="3">
    <source>
        <dbReference type="ARBA" id="ARBA00022692"/>
    </source>
</evidence>
<dbReference type="Pfam" id="PF14905">
    <property type="entry name" value="OMP_b-brl_3"/>
    <property type="match status" value="1"/>
</dbReference>
<accession>A0A3B0R3U7</accession>
<dbReference type="GO" id="GO:0009279">
    <property type="term" value="C:cell outer membrane"/>
    <property type="evidence" value="ECO:0007669"/>
    <property type="project" value="UniProtKB-SubCell"/>
</dbReference>
<evidence type="ECO:0000256" key="1">
    <source>
        <dbReference type="ARBA" id="ARBA00004571"/>
    </source>
</evidence>
<dbReference type="InterPro" id="IPR012910">
    <property type="entry name" value="Plug_dom"/>
</dbReference>
<dbReference type="AlphaFoldDB" id="A0A3B0R3U7"/>
<dbReference type="EMBL" id="UOEB01000324">
    <property type="protein sequence ID" value="VAV86317.1"/>
    <property type="molecule type" value="Genomic_DNA"/>
</dbReference>
<proteinExistence type="predicted"/>
<reference evidence="8" key="1">
    <citation type="submission" date="2018-06" db="EMBL/GenBank/DDBJ databases">
        <authorList>
            <person name="Zhirakovskaya E."/>
        </authorList>
    </citation>
    <scope>NUCLEOTIDE SEQUENCE</scope>
</reference>
<evidence type="ECO:0000313" key="8">
    <source>
        <dbReference type="EMBL" id="VAV86317.1"/>
    </source>
</evidence>
<evidence type="ECO:0000256" key="4">
    <source>
        <dbReference type="ARBA" id="ARBA00023136"/>
    </source>
</evidence>
<sequence>MNKILLTITFIGLFVTTINAQRPETKQVNITGKVVDNETNQPLEYATIAFYSKQENKIITGGITDIKGHFKISVPTGVYDISVEYISFKTQTIPNKRITSNENIGTFSLDIDAEALDAVEIIAERTTVEIRLDKKIYNVGKDLTVSGGTVSDVLDNVPSVSVDAEGNIALRGDGNVLILINGKPSGLVGINSTDALQQLPAESIEKVEVITSPSARYESEGTAGIINIILRRSKLQGLNGALTGNLGSPDAAGISGNINYRTGDVNFFNTSSYSYRESPGHNYIFTKFKQSGDFTDEKTDWTSIRKGITTNTGLEWYINNSASITTSFLYSSNDNERNSINRLLQFDQDMNLIGESNRLDPILNDSKTIQYSLNFTKDFEQSSHQLTFDFQYEKNDQDRFSEVVFNGITTDIVTTIDDQTQILLRTDYVLPLGENSQIEMGYRGDFDNKSTDYKVELLDIGTNAFVVNDSLSNVFNFKQYVNAAYFQYGNKMGKFSYLLGLRMENTQITLDQPTSGDFETKNYTGLFPTVNLSYEISEDQSITLGYNRRLRRPFSFFLNPFPSRTSLTNIFQGNPDLDPTYSTKIDLGYLNRFGKFTLSSSLYYQHSTDVRNFISFETGEVVEINGIEVPVIQRSPVNLATSDRFGFEFNLNYSPTKKWRINSDFNLFKFATKGDFNGTNFDSEDLSWTFRINNKLTLPGKIDWQTNINYRAPRNNSQGQSESTYSTNMAFSKDLFKDKASIAFNIRDLFDSIKFRSDLETDTFFSTRELQYRGGRTYNLSFTYRFNQKKKRQRSRNRGGDLEFEG</sequence>
<keyword evidence="3" id="KW-0812">Transmembrane</keyword>
<evidence type="ECO:0000256" key="2">
    <source>
        <dbReference type="ARBA" id="ARBA00022448"/>
    </source>
</evidence>
<dbReference type="InterPro" id="IPR036942">
    <property type="entry name" value="Beta-barrel_TonB_sf"/>
</dbReference>
<evidence type="ECO:0000256" key="5">
    <source>
        <dbReference type="ARBA" id="ARBA00023237"/>
    </source>
</evidence>